<feature type="region of interest" description="Disordered" evidence="1">
    <location>
        <begin position="33"/>
        <end position="55"/>
    </location>
</feature>
<dbReference type="PANTHER" id="PTHR19328">
    <property type="entry name" value="HEDGEHOG-INTERACTING PROTEIN"/>
    <property type="match status" value="1"/>
</dbReference>
<sequence length="370" mass="37656">MTAPAAFPRRRAGVAGFIALGLTALAGCAPEGRTDAVPTASSSTSPRVSAPGSAPALGDPAVVVDGLTTPWSVASSGGVILLSQRDTGEILEVVDGDARVVGAIPGVAPGGEGGLLGIAVRDGFLYAYATTADDNRVLRSPLEGEPGALRLGAAQTVLDGIPSANIHNGGRIAFGPDGMLYVTAGDASEPRAAQDPEALGGKILRVAADGSIPADNPFPGSPVWSLGHRNPQGIGWDAEGTMYASEFGQNTWDELNVIEPGANYGWPEVEGIGGRDGFVDPVQQWAPAEASPSGLAVVDGAVVIANLRGQRVRVVPTSDLASAEEYLVGDYGRLRDVVAAPDGAVWVVTSNTDRGGGDTDAILRVPLVRD</sequence>
<dbReference type="Gene3D" id="2.120.10.30">
    <property type="entry name" value="TolB, C-terminal domain"/>
    <property type="match status" value="1"/>
</dbReference>
<dbReference type="SUPFAM" id="SSF50952">
    <property type="entry name" value="Soluble quinoprotein glucose dehydrogenase"/>
    <property type="match status" value="1"/>
</dbReference>
<evidence type="ECO:0000256" key="2">
    <source>
        <dbReference type="SAM" id="SignalP"/>
    </source>
</evidence>
<organism evidence="4 5">
    <name type="scientific">Microbacterium galbum</name>
    <dbReference type="NCBI Taxonomy" id="3075994"/>
    <lineage>
        <taxon>Bacteria</taxon>
        <taxon>Bacillati</taxon>
        <taxon>Actinomycetota</taxon>
        <taxon>Actinomycetes</taxon>
        <taxon>Micrococcales</taxon>
        <taxon>Microbacteriaceae</taxon>
        <taxon>Microbacterium</taxon>
    </lineage>
</organism>
<feature type="signal peptide" evidence="2">
    <location>
        <begin position="1"/>
        <end position="26"/>
    </location>
</feature>
<dbReference type="EMBL" id="JAWDIS010000001">
    <property type="protein sequence ID" value="MDU0366494.1"/>
    <property type="molecule type" value="Genomic_DNA"/>
</dbReference>
<keyword evidence="5" id="KW-1185">Reference proteome</keyword>
<dbReference type="RefSeq" id="WP_315993719.1">
    <property type="nucleotide sequence ID" value="NZ_JAWDIS010000001.1"/>
</dbReference>
<feature type="chain" id="PRO_5046274959" evidence="2">
    <location>
        <begin position="27"/>
        <end position="370"/>
    </location>
</feature>
<gene>
    <name evidence="4" type="ORF">RWH45_04640</name>
</gene>
<evidence type="ECO:0000313" key="4">
    <source>
        <dbReference type="EMBL" id="MDU0366494.1"/>
    </source>
</evidence>
<dbReference type="InterPro" id="IPR011042">
    <property type="entry name" value="6-blade_b-propeller_TolB-like"/>
</dbReference>
<comment type="caution">
    <text evidence="4">The sequence shown here is derived from an EMBL/GenBank/DDBJ whole genome shotgun (WGS) entry which is preliminary data.</text>
</comment>
<dbReference type="PANTHER" id="PTHR19328:SF13">
    <property type="entry name" value="HIPL1 PROTEIN"/>
    <property type="match status" value="1"/>
</dbReference>
<name>A0ABU3T574_9MICO</name>
<proteinExistence type="predicted"/>
<protein>
    <submittedName>
        <fullName evidence="4">PQQ-dependent sugar dehydrogenase</fullName>
    </submittedName>
</protein>
<evidence type="ECO:0000313" key="5">
    <source>
        <dbReference type="Proteomes" id="UP001263371"/>
    </source>
</evidence>
<keyword evidence="2" id="KW-0732">Signal</keyword>
<dbReference type="Pfam" id="PF07995">
    <property type="entry name" value="GSDH"/>
    <property type="match status" value="1"/>
</dbReference>
<accession>A0ABU3T574</accession>
<reference evidence="4 5" key="1">
    <citation type="submission" date="2023-09" db="EMBL/GenBank/DDBJ databases">
        <title>Microbacterium fusihabitans sp. nov., Microbacterium phycihabitans sp. nov., and Microbacterium cervinum sp. nov., isolated from dried seaweeds of beach.</title>
        <authorList>
            <person name="Lee S.D."/>
        </authorList>
    </citation>
    <scope>NUCLEOTIDE SEQUENCE [LARGE SCALE GENOMIC DNA]</scope>
    <source>
        <strain evidence="4 5">KSW4-17</strain>
    </source>
</reference>
<evidence type="ECO:0000259" key="3">
    <source>
        <dbReference type="Pfam" id="PF07995"/>
    </source>
</evidence>
<evidence type="ECO:0000256" key="1">
    <source>
        <dbReference type="SAM" id="MobiDB-lite"/>
    </source>
</evidence>
<dbReference type="Proteomes" id="UP001263371">
    <property type="component" value="Unassembled WGS sequence"/>
</dbReference>
<feature type="domain" description="Glucose/Sorbosone dehydrogenase" evidence="3">
    <location>
        <begin position="67"/>
        <end position="353"/>
    </location>
</feature>
<dbReference type="InterPro" id="IPR012938">
    <property type="entry name" value="Glc/Sorbosone_DH"/>
</dbReference>
<dbReference type="InterPro" id="IPR011041">
    <property type="entry name" value="Quinoprot_gluc/sorb_DH_b-prop"/>
</dbReference>